<dbReference type="RefSeq" id="WP_197661484.1">
    <property type="nucleotide sequence ID" value="NZ_JAEAGR010000010.1"/>
</dbReference>
<evidence type="ECO:0000256" key="2">
    <source>
        <dbReference type="SAM" id="SignalP"/>
    </source>
</evidence>
<evidence type="ECO:0000313" key="3">
    <source>
        <dbReference type="EMBL" id="MBH1941262.1"/>
    </source>
</evidence>
<evidence type="ECO:0000256" key="1">
    <source>
        <dbReference type="SAM" id="Phobius"/>
    </source>
</evidence>
<dbReference type="Proteomes" id="UP000623269">
    <property type="component" value="Unassembled WGS sequence"/>
</dbReference>
<evidence type="ECO:0000313" key="4">
    <source>
        <dbReference type="Proteomes" id="UP000623269"/>
    </source>
</evidence>
<proteinExistence type="predicted"/>
<dbReference type="NCBIfam" id="TIGR01167">
    <property type="entry name" value="LPXTG_anchor"/>
    <property type="match status" value="1"/>
</dbReference>
<keyword evidence="4" id="KW-1185">Reference proteome</keyword>
<protein>
    <submittedName>
        <fullName evidence="3">LPXTG cell wall anchor domain-containing protein</fullName>
    </submittedName>
</protein>
<dbReference type="EMBL" id="JAEAGR010000010">
    <property type="protein sequence ID" value="MBH1941262.1"/>
    <property type="molecule type" value="Genomic_DNA"/>
</dbReference>
<keyword evidence="1" id="KW-0472">Membrane</keyword>
<name>A0A8J7KX31_9FIRM</name>
<keyword evidence="1" id="KW-1133">Transmembrane helix</keyword>
<comment type="caution">
    <text evidence="3">The sequence shown here is derived from an EMBL/GenBank/DDBJ whole genome shotgun (WGS) entry which is preliminary data.</text>
</comment>
<feature type="chain" id="PRO_5035264836" evidence="2">
    <location>
        <begin position="28"/>
        <end position="245"/>
    </location>
</feature>
<dbReference type="AlphaFoldDB" id="A0A8J7KX31"/>
<sequence length="245" mass="25113">MKLRNKLFAGFAATVLTLSMMVGSAFGATIDTIDSAAGAREADKAPWWIVLVDGAACDGAAVTYHKEIADVINDIASIDFVVNGNCSVEYHVIYQGAYSPDGSGYDNNTLKAVPLTVDGVTVVSADYDGSVLDGTNGSAVAFLLRNKTEGELSLEQFVLRNADGDIIGGVDGTGYLAAADAKALFNELTGEAPAAEEVAEEASEEAAPAAEASVPKTGVVSSALLLGLGAVAFGTGSVVLKKREK</sequence>
<gene>
    <name evidence="3" type="ORF">I5677_10190</name>
</gene>
<feature type="signal peptide" evidence="2">
    <location>
        <begin position="1"/>
        <end position="27"/>
    </location>
</feature>
<keyword evidence="1" id="KW-0812">Transmembrane</keyword>
<feature type="transmembrane region" description="Helical" evidence="1">
    <location>
        <begin position="219"/>
        <end position="240"/>
    </location>
</feature>
<keyword evidence="2" id="KW-0732">Signal</keyword>
<reference evidence="3" key="1">
    <citation type="submission" date="2020-12" db="EMBL/GenBank/DDBJ databases">
        <title>M. sibirica DSM 26468T genome.</title>
        <authorList>
            <person name="Thieme N."/>
            <person name="Rettenmaier R."/>
            <person name="Zverlov V."/>
            <person name="Liebl W."/>
        </authorList>
    </citation>
    <scope>NUCLEOTIDE SEQUENCE</scope>
    <source>
        <strain evidence="3">DSM 26468</strain>
    </source>
</reference>
<accession>A0A8J7KX31</accession>
<organism evidence="3 4">
    <name type="scientific">Mobilitalea sibirica</name>
    <dbReference type="NCBI Taxonomy" id="1462919"/>
    <lineage>
        <taxon>Bacteria</taxon>
        <taxon>Bacillati</taxon>
        <taxon>Bacillota</taxon>
        <taxon>Clostridia</taxon>
        <taxon>Lachnospirales</taxon>
        <taxon>Lachnospiraceae</taxon>
        <taxon>Mobilitalea</taxon>
    </lineage>
</organism>